<dbReference type="EMBL" id="JBEPSB010000005">
    <property type="protein sequence ID" value="MET4560471.1"/>
    <property type="molecule type" value="Genomic_DNA"/>
</dbReference>
<dbReference type="Pfam" id="PF02230">
    <property type="entry name" value="Abhydrolase_2"/>
    <property type="match status" value="1"/>
</dbReference>
<dbReference type="InterPro" id="IPR003140">
    <property type="entry name" value="PLipase/COase/thioEstase"/>
</dbReference>
<evidence type="ECO:0000313" key="5">
    <source>
        <dbReference type="Proteomes" id="UP001549363"/>
    </source>
</evidence>
<evidence type="ECO:0000259" key="3">
    <source>
        <dbReference type="Pfam" id="PF02230"/>
    </source>
</evidence>
<reference evidence="4 5" key="1">
    <citation type="submission" date="2024-06" db="EMBL/GenBank/DDBJ databases">
        <title>Sorghum-associated microbial communities from plants grown in Nebraska, USA.</title>
        <authorList>
            <person name="Schachtman D."/>
        </authorList>
    </citation>
    <scope>NUCLEOTIDE SEQUENCE [LARGE SCALE GENOMIC DNA]</scope>
    <source>
        <strain evidence="4 5">736</strain>
    </source>
</reference>
<comment type="caution">
    <text evidence="4">The sequence shown here is derived from an EMBL/GenBank/DDBJ whole genome shotgun (WGS) entry which is preliminary data.</text>
</comment>
<keyword evidence="2" id="KW-0378">Hydrolase</keyword>
<dbReference type="InterPro" id="IPR050565">
    <property type="entry name" value="LYPA1-2/EST-like"/>
</dbReference>
<dbReference type="PANTHER" id="PTHR10655:SF17">
    <property type="entry name" value="LYSOPHOSPHOLIPASE-LIKE PROTEIN 1"/>
    <property type="match status" value="1"/>
</dbReference>
<organism evidence="4 5">
    <name type="scientific">Lysinibacillus parviboronicapiens</name>
    <dbReference type="NCBI Taxonomy" id="436516"/>
    <lineage>
        <taxon>Bacteria</taxon>
        <taxon>Bacillati</taxon>
        <taxon>Bacillota</taxon>
        <taxon>Bacilli</taxon>
        <taxon>Bacillales</taxon>
        <taxon>Bacillaceae</taxon>
        <taxon>Lysinibacillus</taxon>
    </lineage>
</organism>
<keyword evidence="5" id="KW-1185">Reference proteome</keyword>
<evidence type="ECO:0000313" key="4">
    <source>
        <dbReference type="EMBL" id="MET4560471.1"/>
    </source>
</evidence>
<evidence type="ECO:0000256" key="2">
    <source>
        <dbReference type="ARBA" id="ARBA00022801"/>
    </source>
</evidence>
<proteinExistence type="inferred from homology"/>
<comment type="similarity">
    <text evidence="1">Belongs to the AB hydrolase superfamily. AB hydrolase 2 family.</text>
</comment>
<sequence length="223" mass="25424">MKGILFMNSPFTFKHTQPSNMEPHKKYPAIFLLHGMGSNEDDLPQLVQNFQEQCHIFSLRGPITQKPGYAFFTIQEIGQPDRAIFDQVLVALQRFMLEAIDEYQIDPHKVYVLGFSQGAILAQSLAFVMGNLIRGVVALSGYIPKFVTEEYAIRPVNHLQIFISHGDYDYVIPSQWGIESKELFEQFGAQVTFKQYPDGHGVTPENMQDIGIFLAQELQENIH</sequence>
<dbReference type="SUPFAM" id="SSF53474">
    <property type="entry name" value="alpha/beta-Hydrolases"/>
    <property type="match status" value="1"/>
</dbReference>
<accession>A0ABV2PHR1</accession>
<feature type="domain" description="Phospholipase/carboxylesterase/thioesterase" evidence="3">
    <location>
        <begin position="25"/>
        <end position="215"/>
    </location>
</feature>
<dbReference type="PANTHER" id="PTHR10655">
    <property type="entry name" value="LYSOPHOSPHOLIPASE-RELATED"/>
    <property type="match status" value="1"/>
</dbReference>
<evidence type="ECO:0000256" key="1">
    <source>
        <dbReference type="ARBA" id="ARBA00006499"/>
    </source>
</evidence>
<dbReference type="Proteomes" id="UP001549363">
    <property type="component" value="Unassembled WGS sequence"/>
</dbReference>
<dbReference type="InterPro" id="IPR029058">
    <property type="entry name" value="AB_hydrolase_fold"/>
</dbReference>
<dbReference type="Gene3D" id="3.40.50.1820">
    <property type="entry name" value="alpha/beta hydrolase"/>
    <property type="match status" value="1"/>
</dbReference>
<protein>
    <submittedName>
        <fullName evidence="4">Phospholipase/carboxylesterase</fullName>
    </submittedName>
</protein>
<gene>
    <name evidence="4" type="ORF">ABIA69_001615</name>
</gene>
<name>A0ABV2PHR1_9BACI</name>